<dbReference type="GO" id="GO:0005634">
    <property type="term" value="C:nucleus"/>
    <property type="evidence" value="ECO:0007669"/>
    <property type="project" value="TreeGrafter"/>
</dbReference>
<feature type="domain" description="Calcineurin-like phosphoesterase" evidence="1">
    <location>
        <begin position="19"/>
        <end position="153"/>
    </location>
</feature>
<comment type="caution">
    <text evidence="2">The sequence shown here is derived from an EMBL/GenBank/DDBJ whole genome shotgun (WGS) entry which is preliminary data.</text>
</comment>
<dbReference type="GO" id="GO:0000398">
    <property type="term" value="P:mRNA splicing, via spliceosome"/>
    <property type="evidence" value="ECO:0007669"/>
    <property type="project" value="TreeGrafter"/>
</dbReference>
<gene>
    <name evidence="2" type="ORF">RFI_32138</name>
</gene>
<reference evidence="2 3" key="1">
    <citation type="journal article" date="2013" name="Curr. Biol.">
        <title>The Genome of the Foraminiferan Reticulomyxa filosa.</title>
        <authorList>
            <person name="Glockner G."/>
            <person name="Hulsmann N."/>
            <person name="Schleicher M."/>
            <person name="Noegel A.A."/>
            <person name="Eichinger L."/>
            <person name="Gallinger C."/>
            <person name="Pawlowski J."/>
            <person name="Sierra R."/>
            <person name="Euteneuer U."/>
            <person name="Pillet L."/>
            <person name="Moustafa A."/>
            <person name="Platzer M."/>
            <person name="Groth M."/>
            <person name="Szafranski K."/>
            <person name="Schliwa M."/>
        </authorList>
    </citation>
    <scope>NUCLEOTIDE SEQUENCE [LARGE SCALE GENOMIC DNA]</scope>
</reference>
<dbReference type="GO" id="GO:0008419">
    <property type="term" value="F:RNA lariat debranching enzyme activity"/>
    <property type="evidence" value="ECO:0007669"/>
    <property type="project" value="TreeGrafter"/>
</dbReference>
<protein>
    <submittedName>
        <fullName evidence="2">RNA lariat debranching enzyme</fullName>
    </submittedName>
</protein>
<sequence>MRAFEEKEKNICACIAIYKLAVVGCAHGELEKILEEVEKYEKNEKCEIDIIICCGDFQVMEKTNYARTNNNITQQAVRNGYDLSSLSCPRKYMKEGDFKKYYNGQKKMKRLMIVIGGNHEASNHNMELYNGGWLAPNIYYLGKSGVIRFGGIRIGGISGIFKAYDFDMPMKETCPLQIKTKISVNHVRRFQ</sequence>
<dbReference type="OrthoDB" id="407609at2759"/>
<dbReference type="InterPro" id="IPR029052">
    <property type="entry name" value="Metallo-depent_PP-like"/>
</dbReference>
<evidence type="ECO:0000313" key="3">
    <source>
        <dbReference type="Proteomes" id="UP000023152"/>
    </source>
</evidence>
<dbReference type="Pfam" id="PF00149">
    <property type="entry name" value="Metallophos"/>
    <property type="match status" value="1"/>
</dbReference>
<evidence type="ECO:0000259" key="1">
    <source>
        <dbReference type="Pfam" id="PF00149"/>
    </source>
</evidence>
<feature type="non-terminal residue" evidence="2">
    <location>
        <position position="191"/>
    </location>
</feature>
<dbReference type="PANTHER" id="PTHR12849">
    <property type="entry name" value="RNA LARIAT DEBRANCHING ENZYME"/>
    <property type="match status" value="1"/>
</dbReference>
<organism evidence="2 3">
    <name type="scientific">Reticulomyxa filosa</name>
    <dbReference type="NCBI Taxonomy" id="46433"/>
    <lineage>
        <taxon>Eukaryota</taxon>
        <taxon>Sar</taxon>
        <taxon>Rhizaria</taxon>
        <taxon>Retaria</taxon>
        <taxon>Foraminifera</taxon>
        <taxon>Monothalamids</taxon>
        <taxon>Reticulomyxidae</taxon>
        <taxon>Reticulomyxa</taxon>
    </lineage>
</organism>
<accession>X6LV58</accession>
<dbReference type="Proteomes" id="UP000023152">
    <property type="component" value="Unassembled WGS sequence"/>
</dbReference>
<dbReference type="SUPFAM" id="SSF56300">
    <property type="entry name" value="Metallo-dependent phosphatases"/>
    <property type="match status" value="1"/>
</dbReference>
<dbReference type="PANTHER" id="PTHR12849:SF0">
    <property type="entry name" value="LARIAT DEBRANCHING ENZYME"/>
    <property type="match status" value="1"/>
</dbReference>
<dbReference type="InterPro" id="IPR004843">
    <property type="entry name" value="Calcineurin-like_PHP"/>
</dbReference>
<dbReference type="OMA" id="KNICACI"/>
<keyword evidence="3" id="KW-1185">Reference proteome</keyword>
<dbReference type="EMBL" id="ASPP01028352">
    <property type="protein sequence ID" value="ETO05256.1"/>
    <property type="molecule type" value="Genomic_DNA"/>
</dbReference>
<name>X6LV58_RETFI</name>
<dbReference type="AlphaFoldDB" id="X6LV58"/>
<evidence type="ECO:0000313" key="2">
    <source>
        <dbReference type="EMBL" id="ETO05256.1"/>
    </source>
</evidence>
<proteinExistence type="predicted"/>